<keyword evidence="14" id="KW-0449">Lipoprotein</keyword>
<keyword evidence="12" id="KW-1015">Disulfide bond</keyword>
<evidence type="ECO:0000256" key="2">
    <source>
        <dbReference type="ARBA" id="ARBA00004613"/>
    </source>
</evidence>
<keyword evidence="6" id="KW-0349">Heme</keyword>
<feature type="chain" id="PRO_5004084505" evidence="15">
    <location>
        <begin position="19"/>
        <end position="137"/>
    </location>
</feature>
<keyword evidence="8" id="KW-0479">Metal-binding</keyword>
<protein>
    <submittedName>
        <fullName evidence="17">Putative cfem domain protein</fullName>
    </submittedName>
</protein>
<evidence type="ECO:0000256" key="13">
    <source>
        <dbReference type="ARBA" id="ARBA00023180"/>
    </source>
</evidence>
<keyword evidence="4" id="KW-1003">Cell membrane</keyword>
<evidence type="ECO:0000256" key="5">
    <source>
        <dbReference type="ARBA" id="ARBA00022525"/>
    </source>
</evidence>
<dbReference type="HOGENOM" id="CLU_1865113_0_0_1"/>
<dbReference type="STRING" id="1287681.M7SBH9"/>
<dbReference type="AlphaFoldDB" id="M7SBH9"/>
<dbReference type="GO" id="GO:0005886">
    <property type="term" value="C:plasma membrane"/>
    <property type="evidence" value="ECO:0007669"/>
    <property type="project" value="UniProtKB-SubCell"/>
</dbReference>
<evidence type="ECO:0000256" key="6">
    <source>
        <dbReference type="ARBA" id="ARBA00022617"/>
    </source>
</evidence>
<comment type="subcellular location">
    <subcellularLocation>
        <location evidence="1">Cell membrane</location>
        <topology evidence="1">Lipid-anchor</topology>
        <topology evidence="1">GPI-anchor</topology>
    </subcellularLocation>
    <subcellularLocation>
        <location evidence="2">Secreted</location>
    </subcellularLocation>
</comment>
<accession>M7SBH9</accession>
<dbReference type="GO" id="GO:0046872">
    <property type="term" value="F:metal ion binding"/>
    <property type="evidence" value="ECO:0007669"/>
    <property type="project" value="UniProtKB-KW"/>
</dbReference>
<evidence type="ECO:0000256" key="3">
    <source>
        <dbReference type="ARBA" id="ARBA00010031"/>
    </source>
</evidence>
<evidence type="ECO:0000313" key="17">
    <source>
        <dbReference type="EMBL" id="EMR61518.1"/>
    </source>
</evidence>
<evidence type="ECO:0000256" key="7">
    <source>
        <dbReference type="ARBA" id="ARBA00022622"/>
    </source>
</evidence>
<evidence type="ECO:0000256" key="11">
    <source>
        <dbReference type="ARBA" id="ARBA00023136"/>
    </source>
</evidence>
<proteinExistence type="inferred from homology"/>
<name>M7SBH9_EUTLA</name>
<keyword evidence="18" id="KW-1185">Reference proteome</keyword>
<keyword evidence="7" id="KW-0336">GPI-anchor</keyword>
<evidence type="ECO:0000256" key="1">
    <source>
        <dbReference type="ARBA" id="ARBA00004609"/>
    </source>
</evidence>
<dbReference type="KEGG" id="ela:UCREL1_11554"/>
<feature type="domain" description="CFEM" evidence="16">
    <location>
        <begin position="22"/>
        <end position="72"/>
    </location>
</feature>
<dbReference type="Pfam" id="PF05730">
    <property type="entry name" value="CFEM"/>
    <property type="match status" value="1"/>
</dbReference>
<gene>
    <name evidence="17" type="ORF">UCREL1_11554</name>
</gene>
<comment type="similarity">
    <text evidence="3">Belongs to the RBT5 family.</text>
</comment>
<reference evidence="18" key="1">
    <citation type="journal article" date="2013" name="Genome Announc.">
        <title>Draft genome sequence of the grapevine dieback fungus Eutypa lata UCR-EL1.</title>
        <authorList>
            <person name="Blanco-Ulate B."/>
            <person name="Rolshausen P.E."/>
            <person name="Cantu D."/>
        </authorList>
    </citation>
    <scope>NUCLEOTIDE SEQUENCE [LARGE SCALE GENOMIC DNA]</scope>
    <source>
        <strain evidence="18">UCR-EL1</strain>
    </source>
</reference>
<organism evidence="17 18">
    <name type="scientific">Eutypa lata (strain UCR-EL1)</name>
    <name type="common">Grapevine dieback disease fungus</name>
    <name type="synonym">Eutypa armeniacae</name>
    <dbReference type="NCBI Taxonomy" id="1287681"/>
    <lineage>
        <taxon>Eukaryota</taxon>
        <taxon>Fungi</taxon>
        <taxon>Dikarya</taxon>
        <taxon>Ascomycota</taxon>
        <taxon>Pezizomycotina</taxon>
        <taxon>Sordariomycetes</taxon>
        <taxon>Xylariomycetidae</taxon>
        <taxon>Xylariales</taxon>
        <taxon>Diatrypaceae</taxon>
        <taxon>Eutypa</taxon>
    </lineage>
</organism>
<evidence type="ECO:0000313" key="18">
    <source>
        <dbReference type="Proteomes" id="UP000012174"/>
    </source>
</evidence>
<dbReference type="InterPro" id="IPR008427">
    <property type="entry name" value="Extracellular_membr_CFEM_dom"/>
</dbReference>
<dbReference type="GO" id="GO:0005576">
    <property type="term" value="C:extracellular region"/>
    <property type="evidence" value="ECO:0007669"/>
    <property type="project" value="UniProtKB-SubCell"/>
</dbReference>
<keyword evidence="10" id="KW-0408">Iron</keyword>
<dbReference type="Proteomes" id="UP000012174">
    <property type="component" value="Unassembled WGS sequence"/>
</dbReference>
<evidence type="ECO:0000256" key="10">
    <source>
        <dbReference type="ARBA" id="ARBA00023004"/>
    </source>
</evidence>
<dbReference type="OrthoDB" id="4778251at2759"/>
<dbReference type="InterPro" id="IPR051735">
    <property type="entry name" value="CFEM_domain"/>
</dbReference>
<evidence type="ECO:0000256" key="9">
    <source>
        <dbReference type="ARBA" id="ARBA00022729"/>
    </source>
</evidence>
<evidence type="ECO:0000256" key="15">
    <source>
        <dbReference type="SAM" id="SignalP"/>
    </source>
</evidence>
<dbReference type="PANTHER" id="PTHR37928:SF1">
    <property type="entry name" value="CFEM DOMAIN PROTEIN (AFU_ORTHOLOGUE AFUA_6G14090)"/>
    <property type="match status" value="1"/>
</dbReference>
<evidence type="ECO:0000256" key="14">
    <source>
        <dbReference type="ARBA" id="ARBA00023288"/>
    </source>
</evidence>
<keyword evidence="11" id="KW-0472">Membrane</keyword>
<dbReference type="GO" id="GO:0098552">
    <property type="term" value="C:side of membrane"/>
    <property type="evidence" value="ECO:0007669"/>
    <property type="project" value="UniProtKB-KW"/>
</dbReference>
<sequence length="137" mass="14345">MFFLVVTTLLAFFGSVIAEDTSAASPCAATCVNNVFSNGGGIGCAPGDILCVCKNPGSLNDGIRDCVVQACVGPLGESPDQVGFAQQHGSLVCAALVSLSKCSDSRGYPKHDILDITFNHKLSVSYPNPWFTSRISR</sequence>
<evidence type="ECO:0000256" key="8">
    <source>
        <dbReference type="ARBA" id="ARBA00022723"/>
    </source>
</evidence>
<feature type="signal peptide" evidence="15">
    <location>
        <begin position="1"/>
        <end position="18"/>
    </location>
</feature>
<keyword evidence="5" id="KW-0964">Secreted</keyword>
<evidence type="ECO:0000259" key="16">
    <source>
        <dbReference type="Pfam" id="PF05730"/>
    </source>
</evidence>
<evidence type="ECO:0000256" key="12">
    <source>
        <dbReference type="ARBA" id="ARBA00023157"/>
    </source>
</evidence>
<keyword evidence="9 15" id="KW-0732">Signal</keyword>
<evidence type="ECO:0000256" key="4">
    <source>
        <dbReference type="ARBA" id="ARBA00022475"/>
    </source>
</evidence>
<keyword evidence="13" id="KW-0325">Glycoprotein</keyword>
<dbReference type="EMBL" id="KB707593">
    <property type="protein sequence ID" value="EMR61518.1"/>
    <property type="molecule type" value="Genomic_DNA"/>
</dbReference>
<dbReference type="PANTHER" id="PTHR37928">
    <property type="entry name" value="CFEM DOMAIN PROTEIN (AFU_ORTHOLOGUE AFUA_6G14090)"/>
    <property type="match status" value="1"/>
</dbReference>